<sequence>MILSKDLFLESLFDLKWHFELAMTPPDSLQQSPLILGDNQIDGSQIKKSFQKNLPASGLCGASQSTETQKEPLTYAPITSSTIMAETSENFPSTFLELTDDFDSEMQEYCKVFETFDENGDGKLSADEVRESMAKLGINITEKELASMMMAIDKNGNGFVDLEEFLSLYKTRSEEGILGCIEEEDEENLKRAFKVFDKNQDGYITAQELQSVLSSLGVSQDTNLIDCRHMIRGVDLNGDGQIDFEEFKQMMSRKRSRSSATSKHPLEKSLSAVEFSSSRKAMAQF</sequence>
<accession>A0ACC2CIV5</accession>
<comment type="caution">
    <text evidence="1">The sequence shown here is derived from an EMBL/GenBank/DDBJ whole genome shotgun (WGS) entry which is preliminary data.</text>
</comment>
<organism evidence="1 2">
    <name type="scientific">Diphasiastrum complanatum</name>
    <name type="common">Issler's clubmoss</name>
    <name type="synonym">Lycopodium complanatum</name>
    <dbReference type="NCBI Taxonomy" id="34168"/>
    <lineage>
        <taxon>Eukaryota</taxon>
        <taxon>Viridiplantae</taxon>
        <taxon>Streptophyta</taxon>
        <taxon>Embryophyta</taxon>
        <taxon>Tracheophyta</taxon>
        <taxon>Lycopodiopsida</taxon>
        <taxon>Lycopodiales</taxon>
        <taxon>Lycopodiaceae</taxon>
        <taxon>Lycopodioideae</taxon>
        <taxon>Diphasiastrum</taxon>
    </lineage>
</organism>
<keyword evidence="2" id="KW-1185">Reference proteome</keyword>
<gene>
    <name evidence="1" type="ORF">O6H91_10G078500</name>
</gene>
<reference evidence="2" key="1">
    <citation type="journal article" date="2024" name="Proc. Natl. Acad. Sci. U.S.A.">
        <title>Extraordinary preservation of gene collinearity over three hundred million years revealed in homosporous lycophytes.</title>
        <authorList>
            <person name="Li C."/>
            <person name="Wickell D."/>
            <person name="Kuo L.Y."/>
            <person name="Chen X."/>
            <person name="Nie B."/>
            <person name="Liao X."/>
            <person name="Peng D."/>
            <person name="Ji J."/>
            <person name="Jenkins J."/>
            <person name="Williams M."/>
            <person name="Shu S."/>
            <person name="Plott C."/>
            <person name="Barry K."/>
            <person name="Rajasekar S."/>
            <person name="Grimwood J."/>
            <person name="Han X."/>
            <person name="Sun S."/>
            <person name="Hou Z."/>
            <person name="He W."/>
            <person name="Dai G."/>
            <person name="Sun C."/>
            <person name="Schmutz J."/>
            <person name="Leebens-Mack J.H."/>
            <person name="Li F.W."/>
            <person name="Wang L."/>
        </authorList>
    </citation>
    <scope>NUCLEOTIDE SEQUENCE [LARGE SCALE GENOMIC DNA]</scope>
    <source>
        <strain evidence="2">cv. PW_Plant_1</strain>
    </source>
</reference>
<dbReference type="EMBL" id="CM055101">
    <property type="protein sequence ID" value="KAJ7541824.1"/>
    <property type="molecule type" value="Genomic_DNA"/>
</dbReference>
<proteinExistence type="predicted"/>
<evidence type="ECO:0000313" key="2">
    <source>
        <dbReference type="Proteomes" id="UP001162992"/>
    </source>
</evidence>
<dbReference type="Proteomes" id="UP001162992">
    <property type="component" value="Chromosome 10"/>
</dbReference>
<name>A0ACC2CIV5_DIPCM</name>
<protein>
    <submittedName>
        <fullName evidence="1">Uncharacterized protein</fullName>
    </submittedName>
</protein>
<evidence type="ECO:0000313" key="1">
    <source>
        <dbReference type="EMBL" id="KAJ7541824.1"/>
    </source>
</evidence>